<feature type="domain" description="EH" evidence="10">
    <location>
        <begin position="10"/>
        <end position="98"/>
    </location>
</feature>
<dbReference type="PANTHER" id="PTHR46006">
    <property type="entry name" value="RHO GUANINE NUCLEOTIDE EXCHANGE FACTOR AT 64C, ISOFORM A"/>
    <property type="match status" value="1"/>
</dbReference>
<reference evidence="12" key="1">
    <citation type="submission" date="2015-12" db="EMBL/GenBank/DDBJ databases">
        <title>De novo transcriptome assembly of four potential Pierce s Disease insect vectors from Arizona vineyards.</title>
        <authorList>
            <person name="Tassone E.E."/>
        </authorList>
    </citation>
    <scope>NUCLEOTIDE SEQUENCE</scope>
</reference>
<dbReference type="SMART" id="SM00325">
    <property type="entry name" value="RhoGEF"/>
    <property type="match status" value="1"/>
</dbReference>
<proteinExistence type="predicted"/>
<dbReference type="InterPro" id="IPR011993">
    <property type="entry name" value="PH-like_dom_sf"/>
</dbReference>
<dbReference type="CDD" id="cd11838">
    <property type="entry name" value="SH3_Intersectin_3"/>
    <property type="match status" value="1"/>
</dbReference>
<evidence type="ECO:0000256" key="1">
    <source>
        <dbReference type="ARBA" id="ARBA00004496"/>
    </source>
</evidence>
<dbReference type="InterPro" id="IPR002048">
    <property type="entry name" value="EF_hand_dom"/>
</dbReference>
<dbReference type="PROSITE" id="PS50004">
    <property type="entry name" value="C2"/>
    <property type="match status" value="1"/>
</dbReference>
<evidence type="ECO:0000259" key="10">
    <source>
        <dbReference type="PROSITE" id="PS50031"/>
    </source>
</evidence>
<dbReference type="SUPFAM" id="SSF48065">
    <property type="entry name" value="DBL homology domain (DH-domain)"/>
    <property type="match status" value="1"/>
</dbReference>
<feature type="domain" description="SH3" evidence="7">
    <location>
        <begin position="751"/>
        <end position="809"/>
    </location>
</feature>
<feature type="region of interest" description="Disordered" evidence="6">
    <location>
        <begin position="126"/>
        <end position="148"/>
    </location>
</feature>
<keyword evidence="2 4" id="KW-0728">SH3 domain</keyword>
<dbReference type="Pfam" id="PF00168">
    <property type="entry name" value="C2"/>
    <property type="match status" value="1"/>
</dbReference>
<gene>
    <name evidence="12" type="ORF">g.41399</name>
</gene>
<dbReference type="SUPFAM" id="SSF49562">
    <property type="entry name" value="C2 domain (Calcium/lipid-binding domain, CaLB)"/>
    <property type="match status" value="1"/>
</dbReference>
<dbReference type="FunFam" id="2.30.30.40:FF:000072">
    <property type="entry name" value="Unconventional Myosin IB"/>
    <property type="match status" value="1"/>
</dbReference>
<feature type="domain" description="SH3" evidence="7">
    <location>
        <begin position="631"/>
        <end position="692"/>
    </location>
</feature>
<dbReference type="InterPro" id="IPR036028">
    <property type="entry name" value="SH3-like_dom_sf"/>
</dbReference>
<feature type="domain" description="EF-hand" evidence="11">
    <location>
        <begin position="42"/>
        <end position="77"/>
    </location>
</feature>
<dbReference type="Gene3D" id="1.10.238.10">
    <property type="entry name" value="EF-hand"/>
    <property type="match status" value="2"/>
</dbReference>
<evidence type="ECO:0008006" key="13">
    <source>
        <dbReference type="Google" id="ProtNLM"/>
    </source>
</evidence>
<dbReference type="InterPro" id="IPR001452">
    <property type="entry name" value="SH3_domain"/>
</dbReference>
<name>A0A1B6E9T7_9HEMI</name>
<dbReference type="CDD" id="cd00052">
    <property type="entry name" value="EH"/>
    <property type="match status" value="2"/>
</dbReference>
<keyword evidence="3" id="KW-0963">Cytoplasm</keyword>
<feature type="domain" description="EF-hand" evidence="11">
    <location>
        <begin position="233"/>
        <end position="268"/>
    </location>
</feature>
<dbReference type="GO" id="GO:0035025">
    <property type="term" value="P:positive regulation of Rho protein signal transduction"/>
    <property type="evidence" value="ECO:0007669"/>
    <property type="project" value="TreeGrafter"/>
</dbReference>
<dbReference type="CDD" id="cd11839">
    <property type="entry name" value="SH3_Intersectin_4"/>
    <property type="match status" value="1"/>
</dbReference>
<dbReference type="GO" id="GO:0005509">
    <property type="term" value="F:calcium ion binding"/>
    <property type="evidence" value="ECO:0007669"/>
    <property type="project" value="InterPro"/>
</dbReference>
<feature type="compositionally biased region" description="Low complexity" evidence="6">
    <location>
        <begin position="137"/>
        <end position="147"/>
    </location>
</feature>
<dbReference type="PROSITE" id="PS50031">
    <property type="entry name" value="EH"/>
    <property type="match status" value="2"/>
</dbReference>
<evidence type="ECO:0000313" key="12">
    <source>
        <dbReference type="EMBL" id="JAS34680.1"/>
    </source>
</evidence>
<feature type="coiled-coil region" evidence="5">
    <location>
        <begin position="495"/>
        <end position="561"/>
    </location>
</feature>
<feature type="domain" description="SH3" evidence="7">
    <location>
        <begin position="830"/>
        <end position="888"/>
    </location>
</feature>
<dbReference type="Pfam" id="PF07653">
    <property type="entry name" value="SH3_2"/>
    <property type="match status" value="1"/>
</dbReference>
<accession>A0A1B6E9T7</accession>
<dbReference type="InterPro" id="IPR001849">
    <property type="entry name" value="PH_domain"/>
</dbReference>
<dbReference type="SMART" id="SM00239">
    <property type="entry name" value="C2"/>
    <property type="match status" value="1"/>
</dbReference>
<dbReference type="CDD" id="cd11840">
    <property type="entry name" value="SH3_Intersectin_5"/>
    <property type="match status" value="1"/>
</dbReference>
<dbReference type="SUPFAM" id="SSF47473">
    <property type="entry name" value="EF-hand"/>
    <property type="match status" value="2"/>
</dbReference>
<dbReference type="InterPro" id="IPR011992">
    <property type="entry name" value="EF-hand-dom_pair"/>
</dbReference>
<dbReference type="InterPro" id="IPR000008">
    <property type="entry name" value="C2_dom"/>
</dbReference>
<dbReference type="Pfam" id="PF12763">
    <property type="entry name" value="EH"/>
    <property type="match status" value="2"/>
</dbReference>
<dbReference type="GO" id="GO:0005737">
    <property type="term" value="C:cytoplasm"/>
    <property type="evidence" value="ECO:0007669"/>
    <property type="project" value="UniProtKB-SubCell"/>
</dbReference>
<feature type="domain" description="SH3" evidence="7">
    <location>
        <begin position="951"/>
        <end position="1015"/>
    </location>
</feature>
<dbReference type="Gene3D" id="2.60.40.150">
    <property type="entry name" value="C2 domain"/>
    <property type="match status" value="1"/>
</dbReference>
<dbReference type="PANTHER" id="PTHR46006:SF6">
    <property type="entry name" value="INTERSECTIN-2 ISOFORM X1"/>
    <property type="match status" value="1"/>
</dbReference>
<comment type="subcellular location">
    <subcellularLocation>
        <location evidence="1">Cytoplasm</location>
    </subcellularLocation>
</comment>
<dbReference type="Pfam" id="PF00621">
    <property type="entry name" value="RhoGEF"/>
    <property type="match status" value="1"/>
</dbReference>
<dbReference type="Pfam" id="PF16652">
    <property type="entry name" value="PH_13"/>
    <property type="match status" value="1"/>
</dbReference>
<feature type="domain" description="C2" evidence="8">
    <location>
        <begin position="1457"/>
        <end position="1578"/>
    </location>
</feature>
<evidence type="ECO:0000256" key="3">
    <source>
        <dbReference type="ARBA" id="ARBA00022490"/>
    </source>
</evidence>
<evidence type="ECO:0000256" key="4">
    <source>
        <dbReference type="PROSITE-ProRule" id="PRU00192"/>
    </source>
</evidence>
<organism evidence="12">
    <name type="scientific">Clastoptera arizonana</name>
    <name type="common">Arizona spittle bug</name>
    <dbReference type="NCBI Taxonomy" id="38151"/>
    <lineage>
        <taxon>Eukaryota</taxon>
        <taxon>Metazoa</taxon>
        <taxon>Ecdysozoa</taxon>
        <taxon>Arthropoda</taxon>
        <taxon>Hexapoda</taxon>
        <taxon>Insecta</taxon>
        <taxon>Pterygota</taxon>
        <taxon>Neoptera</taxon>
        <taxon>Paraneoptera</taxon>
        <taxon>Hemiptera</taxon>
        <taxon>Auchenorrhyncha</taxon>
        <taxon>Cercopoidea</taxon>
        <taxon>Clastopteridae</taxon>
        <taxon>Clastoptera</taxon>
    </lineage>
</organism>
<sequence length="1602" mass="180414">MDVFAITAQERSMFQSQFNSLKPVNGIVTGDQAKGFFLQSQLPLQVLGAIWALADTDVDGKMNLIEFSIACKLIHLKLRGVEVPNVLPASLAQLTQPQAGNLHGNVGLMSAVAPPQVTGNITSMASSTSQVRPTISPPSGANSPSGSLQMPLPGMAAVVKQPVATQPIVSPLASSVERTGNIESVLTTGSQSEWAVPHASKLKYTQLFNTTDRTRSGFLSGVQARSIMMASQLPQPILAQIWGLSDIDVDGKLSCEEFVLAMHLCDLARTGETIPASLSHDLIPPTFRRYRQNSLTVANSDHGDPLAGLSSVSFEDKRKENFEKGQAELERRRKALLEIQRKEQEERERKEREEQEKREKIRLEQEKKRQQELEKQLQKQRELEQEKEEQRRRAQEQREAARKEMERQRQLEWEKQRSLELQAQRQREQENVLKMKAKNQNLNIELSQLNEKVKQLSQKISETRSGVTSVKTVIDGMRTTRDTQLSQMSVLKTRLKEHNSKLVTISQEKARIEAKNKMNVATDAIGQEQAQIAFNNKQITLKNLREKLQDMDKQIAVKLEDIENNNSQLGDLKVELGNLIKDCELLYPTYDEKRKKVLEMKGFRGGSISNWGNSAWNSSVSSWSEETNVESSYRKYRALYEFVARNNDELSFQPGDIIMVPVDHNAEPGWLAGELRGATGWFPEAYVEPVDGGIPTTFPEPDTVHKTPLEEITEVPENVSDNGSAVIEVPCETGAPPVPKMPSLVLGLGTPVEKRVVALFTFFETLPGQLGFTKGSIIRVTENQDIWWYGELDNKEGWFPKTYVKLASDNFNDIKNIQSSVNTSDNTSVEEQEYYVALYAYQSLEGGDLNFNQGEVILVIKKEGDWWTGVIADRTGIFPSNYVQKADTQPVVTPQVEGPTITIEKKTSEPVVSLEQKNTEGRALTPDFTTLSQEVVSSGGEDSDSKGSKSKKPEIATVIAPYQATSNEQLNLQRGQLIMIRKKTTTGWWEGELQAKGKKRQIGWFPASYVKLLGGGNTSTPPPGAVSGAIVSATQKATVSNRTDQAAGDSIGDKVIALYQYKALNPDELSFEKDDVITLLSKDEPAWWKGELNDQTGLFPSNYVAPLSNSVRRKKISKNEKRRQQHIKELIITEQAYIDDMSVVHDVFERPLRESKVLSPEQISKIFVNWRDIIMCNYMFLRALRVRREMSQDGVIRMIGDILCENLPRMTVYVRFCSCQLSAACLLQKLTEESLEFKTLSKTCQSDPRTKGMPLSSFLIKPMQRITKYPLIIQKILEYTPAGHPDRLYLKEALAKAEEFCIQVNEGVREQENSDRLEWLQTHVVCEGLAEPLIFNSLTNSVGPRKFLNHGDLTKSKSGKELVGFLLNDMILLTQPNRSLSQPFSFERHSSFFFKIYKEPLLLSETTVHSTLDTVDSLEIKLEHNKIIYSLNAISHHDRTLWLKKISKAQLEVLHSDKCKLQKQLSKQAQFGAVGRILVVVLEGQHLKSQMLGAKREIYCEVSMGYQENRTAMAIMEGKDVKWNTSMQFLIKNLNEDVLCVTVMEKGYFSPDEFLGRTEIRVSDILSSKINSKGPLIKILPLYEVESGVIHLKLDLRLFETH</sequence>
<dbReference type="InterPro" id="IPR000261">
    <property type="entry name" value="EH_dom"/>
</dbReference>
<dbReference type="Pfam" id="PF00018">
    <property type="entry name" value="SH3_1"/>
    <property type="match status" value="1"/>
</dbReference>
<keyword evidence="5" id="KW-0175">Coiled coil</keyword>
<dbReference type="PROSITE" id="PS50002">
    <property type="entry name" value="SH3"/>
    <property type="match status" value="5"/>
</dbReference>
<dbReference type="Gene3D" id="1.20.900.10">
    <property type="entry name" value="Dbl homology (DH) domain"/>
    <property type="match status" value="1"/>
</dbReference>
<feature type="domain" description="EH" evidence="10">
    <location>
        <begin position="200"/>
        <end position="289"/>
    </location>
</feature>
<dbReference type="PROSITE" id="PS50222">
    <property type="entry name" value="EF_HAND_2"/>
    <property type="match status" value="2"/>
</dbReference>
<evidence type="ECO:0000256" key="6">
    <source>
        <dbReference type="SAM" id="MobiDB-lite"/>
    </source>
</evidence>
<evidence type="ECO:0000259" key="7">
    <source>
        <dbReference type="PROSITE" id="PS50002"/>
    </source>
</evidence>
<evidence type="ECO:0000259" key="11">
    <source>
        <dbReference type="PROSITE" id="PS50222"/>
    </source>
</evidence>
<dbReference type="PRINTS" id="PR01887">
    <property type="entry name" value="SPECTRNALPHA"/>
</dbReference>
<dbReference type="SMART" id="SM00326">
    <property type="entry name" value="SH3"/>
    <property type="match status" value="5"/>
</dbReference>
<dbReference type="PROSITE" id="PS50010">
    <property type="entry name" value="DH_2"/>
    <property type="match status" value="1"/>
</dbReference>
<dbReference type="InterPro" id="IPR051480">
    <property type="entry name" value="Endocytic_GEF_Adapter"/>
</dbReference>
<dbReference type="SUPFAM" id="SSF50729">
    <property type="entry name" value="PH domain-like"/>
    <property type="match status" value="1"/>
</dbReference>
<evidence type="ECO:0000256" key="5">
    <source>
        <dbReference type="SAM" id="Coils"/>
    </source>
</evidence>
<dbReference type="GO" id="GO:0005085">
    <property type="term" value="F:guanyl-nucleotide exchange factor activity"/>
    <property type="evidence" value="ECO:0007669"/>
    <property type="project" value="InterPro"/>
</dbReference>
<dbReference type="InterPro" id="IPR000219">
    <property type="entry name" value="DH_dom"/>
</dbReference>
<dbReference type="Pfam" id="PF14604">
    <property type="entry name" value="SH3_9"/>
    <property type="match status" value="3"/>
</dbReference>
<protein>
    <recommendedName>
        <fullName evidence="13">Intersectin-1</fullName>
    </recommendedName>
</protein>
<dbReference type="CDD" id="cd11836">
    <property type="entry name" value="SH3_Intersectin_1"/>
    <property type="match status" value="1"/>
</dbReference>
<feature type="domain" description="DH" evidence="9">
    <location>
        <begin position="1122"/>
        <end position="1307"/>
    </location>
</feature>
<dbReference type="InterPro" id="IPR035892">
    <property type="entry name" value="C2_domain_sf"/>
</dbReference>
<evidence type="ECO:0000259" key="9">
    <source>
        <dbReference type="PROSITE" id="PS50010"/>
    </source>
</evidence>
<dbReference type="SUPFAM" id="SSF50044">
    <property type="entry name" value="SH3-domain"/>
    <property type="match status" value="5"/>
</dbReference>
<feature type="domain" description="SH3" evidence="7">
    <location>
        <begin position="1050"/>
        <end position="1109"/>
    </location>
</feature>
<dbReference type="Gene3D" id="2.30.30.40">
    <property type="entry name" value="SH3 Domains"/>
    <property type="match status" value="5"/>
</dbReference>
<dbReference type="SMART" id="SM00027">
    <property type="entry name" value="EH"/>
    <property type="match status" value="2"/>
</dbReference>
<dbReference type="PRINTS" id="PR00452">
    <property type="entry name" value="SH3DOMAIN"/>
</dbReference>
<dbReference type="Gene3D" id="2.30.29.30">
    <property type="entry name" value="Pleckstrin-homology domain (PH domain)/Phosphotyrosine-binding domain (PTB)"/>
    <property type="match status" value="1"/>
</dbReference>
<evidence type="ECO:0000256" key="2">
    <source>
        <dbReference type="ARBA" id="ARBA00022443"/>
    </source>
</evidence>
<dbReference type="InterPro" id="IPR035899">
    <property type="entry name" value="DBL_dom_sf"/>
</dbReference>
<dbReference type="GO" id="GO:0016192">
    <property type="term" value="P:vesicle-mediated transport"/>
    <property type="evidence" value="ECO:0007669"/>
    <property type="project" value="UniProtKB-ARBA"/>
</dbReference>
<feature type="region of interest" description="Disordered" evidence="6">
    <location>
        <begin position="380"/>
        <end position="409"/>
    </location>
</feature>
<evidence type="ECO:0000259" key="8">
    <source>
        <dbReference type="PROSITE" id="PS50004"/>
    </source>
</evidence>
<dbReference type="EMBL" id="GEDC01002618">
    <property type="protein sequence ID" value="JAS34680.1"/>
    <property type="molecule type" value="Transcribed_RNA"/>
</dbReference>
<dbReference type="CDD" id="cd00160">
    <property type="entry name" value="RhoGEF"/>
    <property type="match status" value="1"/>
</dbReference>